<dbReference type="RefSeq" id="WP_143721206.1">
    <property type="nucleotide sequence ID" value="NZ_VKDB01000015.1"/>
</dbReference>
<evidence type="ECO:0000256" key="1">
    <source>
        <dbReference type="SAM" id="SignalP"/>
    </source>
</evidence>
<reference evidence="2 3" key="1">
    <citation type="submission" date="2019-07" db="EMBL/GenBank/DDBJ databases">
        <title>Deinococcus detaillus sp. nov., isolated from humus soil in Antarctica.</title>
        <authorList>
            <person name="Zhang K."/>
        </authorList>
    </citation>
    <scope>NUCLEOTIDE SEQUENCE [LARGE SCALE GENOMIC DNA]</scope>
    <source>
        <strain evidence="2 3">H1</strain>
    </source>
</reference>
<evidence type="ECO:0000313" key="2">
    <source>
        <dbReference type="EMBL" id="TSA82985.1"/>
    </source>
</evidence>
<dbReference type="EMBL" id="VKDB01000015">
    <property type="protein sequence ID" value="TSA82985.1"/>
    <property type="molecule type" value="Genomic_DNA"/>
</dbReference>
<dbReference type="Proteomes" id="UP000316092">
    <property type="component" value="Unassembled WGS sequence"/>
</dbReference>
<accession>A0A553US50</accession>
<sequence>MKLFLLLSLLGTAAAGGLDRAPALLGTIQTPAQSAFCFTNGCRLEREGPFMASLLTQRFSLNNGDFAEFDLHPHSRVVTNARLMFGSPKLTAERLTLARTFLEALSGRRFATSGLSACFAAAAQADPDGPNALLSHWTTPAKYPYKARCGTGMWAGVWLGYRQQ</sequence>
<keyword evidence="1" id="KW-0732">Signal</keyword>
<proteinExistence type="predicted"/>
<dbReference type="OrthoDB" id="69101at2"/>
<keyword evidence="3" id="KW-1185">Reference proteome</keyword>
<comment type="caution">
    <text evidence="2">The sequence shown here is derived from an EMBL/GenBank/DDBJ whole genome shotgun (WGS) entry which is preliminary data.</text>
</comment>
<feature type="signal peptide" evidence="1">
    <location>
        <begin position="1"/>
        <end position="17"/>
    </location>
</feature>
<evidence type="ECO:0000313" key="3">
    <source>
        <dbReference type="Proteomes" id="UP000316092"/>
    </source>
</evidence>
<protein>
    <submittedName>
        <fullName evidence="2">Uncharacterized protein</fullName>
    </submittedName>
</protein>
<name>A0A553US50_9DEIO</name>
<dbReference type="AlphaFoldDB" id="A0A553US50"/>
<gene>
    <name evidence="2" type="ORF">FNU79_12750</name>
</gene>
<feature type="chain" id="PRO_5021777338" evidence="1">
    <location>
        <begin position="18"/>
        <end position="164"/>
    </location>
</feature>
<organism evidence="2 3">
    <name type="scientific">Deinococcus detaillensis</name>
    <dbReference type="NCBI Taxonomy" id="2592048"/>
    <lineage>
        <taxon>Bacteria</taxon>
        <taxon>Thermotogati</taxon>
        <taxon>Deinococcota</taxon>
        <taxon>Deinococci</taxon>
        <taxon>Deinococcales</taxon>
        <taxon>Deinococcaceae</taxon>
        <taxon>Deinococcus</taxon>
    </lineage>
</organism>